<name>A0A067D0I4_SAPPC</name>
<dbReference type="Proteomes" id="UP000030745">
    <property type="component" value="Unassembled WGS sequence"/>
</dbReference>
<reference evidence="1 2" key="1">
    <citation type="journal article" date="2013" name="PLoS Genet.">
        <title>Distinctive expansion of potential virulence genes in the genome of the oomycete fish pathogen Saprolegnia parasitica.</title>
        <authorList>
            <person name="Jiang R.H."/>
            <person name="de Bruijn I."/>
            <person name="Haas B.J."/>
            <person name="Belmonte R."/>
            <person name="Lobach L."/>
            <person name="Christie J."/>
            <person name="van den Ackerveken G."/>
            <person name="Bottin A."/>
            <person name="Bulone V."/>
            <person name="Diaz-Moreno S.M."/>
            <person name="Dumas B."/>
            <person name="Fan L."/>
            <person name="Gaulin E."/>
            <person name="Govers F."/>
            <person name="Grenville-Briggs L.J."/>
            <person name="Horner N.R."/>
            <person name="Levin J.Z."/>
            <person name="Mammella M."/>
            <person name="Meijer H.J."/>
            <person name="Morris P."/>
            <person name="Nusbaum C."/>
            <person name="Oome S."/>
            <person name="Phillips A.J."/>
            <person name="van Rooyen D."/>
            <person name="Rzeszutek E."/>
            <person name="Saraiva M."/>
            <person name="Secombes C.J."/>
            <person name="Seidl M.F."/>
            <person name="Snel B."/>
            <person name="Stassen J.H."/>
            <person name="Sykes S."/>
            <person name="Tripathy S."/>
            <person name="van den Berg H."/>
            <person name="Vega-Arreguin J.C."/>
            <person name="Wawra S."/>
            <person name="Young S.K."/>
            <person name="Zeng Q."/>
            <person name="Dieguez-Uribeondo J."/>
            <person name="Russ C."/>
            <person name="Tyler B.M."/>
            <person name="van West P."/>
        </authorList>
    </citation>
    <scope>NUCLEOTIDE SEQUENCE [LARGE SCALE GENOMIC DNA]</scope>
    <source>
        <strain evidence="1 2">CBS 223.65</strain>
    </source>
</reference>
<dbReference type="InterPro" id="IPR000225">
    <property type="entry name" value="Armadillo"/>
</dbReference>
<dbReference type="OrthoDB" id="7537227at2759"/>
<dbReference type="SMART" id="SM00185">
    <property type="entry name" value="ARM"/>
    <property type="match status" value="3"/>
</dbReference>
<accession>A0A067D0I4</accession>
<evidence type="ECO:0000313" key="2">
    <source>
        <dbReference type="Proteomes" id="UP000030745"/>
    </source>
</evidence>
<organism evidence="1 2">
    <name type="scientific">Saprolegnia parasitica (strain CBS 223.65)</name>
    <dbReference type="NCBI Taxonomy" id="695850"/>
    <lineage>
        <taxon>Eukaryota</taxon>
        <taxon>Sar</taxon>
        <taxon>Stramenopiles</taxon>
        <taxon>Oomycota</taxon>
        <taxon>Saprolegniomycetes</taxon>
        <taxon>Saprolegniales</taxon>
        <taxon>Saprolegniaceae</taxon>
        <taxon>Saprolegnia</taxon>
    </lineage>
</organism>
<dbReference type="EMBL" id="KK583195">
    <property type="protein sequence ID" value="KDO32261.1"/>
    <property type="molecule type" value="Genomic_DNA"/>
</dbReference>
<gene>
    <name evidence="1" type="ORF">SPRG_02740</name>
</gene>
<protein>
    <submittedName>
        <fullName evidence="1">Uncharacterized protein</fullName>
    </submittedName>
</protein>
<dbReference type="SUPFAM" id="SSF48371">
    <property type="entry name" value="ARM repeat"/>
    <property type="match status" value="1"/>
</dbReference>
<dbReference type="KEGG" id="spar:SPRG_02740"/>
<keyword evidence="2" id="KW-1185">Reference proteome</keyword>
<dbReference type="Gene3D" id="1.25.10.10">
    <property type="entry name" value="Leucine-rich Repeat Variant"/>
    <property type="match status" value="2"/>
</dbReference>
<dbReference type="InterPro" id="IPR011989">
    <property type="entry name" value="ARM-like"/>
</dbReference>
<dbReference type="VEuPathDB" id="FungiDB:SPRG_02740"/>
<dbReference type="RefSeq" id="XP_012196717.1">
    <property type="nucleotide sequence ID" value="XM_012341327.1"/>
</dbReference>
<dbReference type="GeneID" id="24125279"/>
<dbReference type="InterPro" id="IPR016024">
    <property type="entry name" value="ARM-type_fold"/>
</dbReference>
<evidence type="ECO:0000313" key="1">
    <source>
        <dbReference type="EMBL" id="KDO32261.1"/>
    </source>
</evidence>
<proteinExistence type="predicted"/>
<sequence length="1550" mass="169281">MAVCIVHDISNTVQWVDGLVEMGAQRGLAALLHHKALGAYSDAALDLESLVLETLRNLAHTAYVETLVTCGVALHFGQFVGTYLGVLALTPPGARKQRQFGWALHGLSTLSVRSASAREQLATNTKCILDIAQWLVASPEAPISDQMDAIALLSSQCRLESSRNALAAKVPPNLLDRTVDVALHADATEMGHAAVLALLAHLLGPDVDVVDQNGWSFAFAETLASSVLLHEAMGQQRSEACYAHGLQLLHGCLRHTKLRTHKVPTTMYLLLITALHASPTPTLNFRHALAILEIAVDNAGSRRQLVDTQALEAVLLGLADAPPSLSLPALQEVLRKLLLEAMEVYVERDPALVAIVASELTSLPNPLLVDTALAFLGHVALAGGVLAGAVIASVQAEMRLLQLLSRHVEHVHAITCSRASVNIARCISYDDMLRVYLFAMTFRRHASDRPLTPGSLWMTDRNLASCFIMDLLYWFSSQQHTVTRHFGSMYPDLILVTPLLVQMAYPKEASHAPLPGVHYFDHVQEDILQELFVIITASPLADTIAQACIYALIEIHAWWGAESLLVALLQALPSKMELLMKLSALLEPAPTPTLRFMMLLVTTDALVDDLKAVGVKENLESLEVTNEADQSMRSALLNLLGYSVDLSLAFVADLQRFAECMHDPLERTQLMAGMQTTLAMHVVTEPDVLAQALPLLVLELTRDVAFLNDIVHCLVHFISFECFPDYCLEPSTVLRVYIERFHSLLPKSQDAVMDILTCLHDAGVPADAFGFLSSEMAQHASLLTPFCPLLHQLPPVPKPGAKRGPLHAGWTPSQTAQFDVVQMIQSIAALTWAPSSLHEATSLFISLIDVLGTFPAQTTLKVQALQTQYLSDLSKIVHRLSIFVADDTFDFDDGFKRLVGYLDLSPQPGPVQLTIYQLVANVSKLPSVVRSLHRLQCLETLVHRFPKVHLDYQLYVLAALANAAQTGLESEIVSRLAMEAKAVHALLRCLQSYTREPQAHAAFLLSALLLHYPDVGGSTECVTTLIECLEAVDMIVVQHVLVALSAILHVEPTQETLLRHATVPVLAQILQKGDYVCTEHVLRILAILCSQHAAICRRVVASNLLGILLATVRNVAEVESRTHDILHAAWILSCITKDKDLAGRIEDVDATFFAFLLSALSHFTLKTLSKLLRMLCHVWGYVLPVTRDLVSPFVKSLLAILPRCDDTTLVKNGVHLLTVLFLHPSLEDEPELIEALAQSFFSYLHDTNVKLVVYCLRALTAGVVAEALPEHLIRAHFDVQANVLHVLHLLVPDAYDSGAHNRLLCVLQFLNAIATDESTLPMLTPLAVPPLWHVLESSPLESLNDSTIKETLLLLSTLTRVSSPVLSLTPLLVAALKQLLLLLDQDDATSCVYYADGLHVLVNLTAVAELSQSLVLHGALNLLLDTFLGVDETHVPLVLLGIASLSSDALAKQTIDFTPIVPKLMHLVVSSPPHVQATCVWVVSNIASLDAVRRQLNAQNGASVLQSLLNEVTNPALSATNSRPVSSSKRIRDHAPKALKDLGFAPLNPR</sequence>